<dbReference type="AlphaFoldDB" id="X1M488"/>
<accession>X1M488</accession>
<dbReference type="EMBL" id="BARV01000675">
    <property type="protein sequence ID" value="GAI01199.1"/>
    <property type="molecule type" value="Genomic_DNA"/>
</dbReference>
<comment type="caution">
    <text evidence="1">The sequence shown here is derived from an EMBL/GenBank/DDBJ whole genome shotgun (WGS) entry which is preliminary data.</text>
</comment>
<organism evidence="1">
    <name type="scientific">marine sediment metagenome</name>
    <dbReference type="NCBI Taxonomy" id="412755"/>
    <lineage>
        <taxon>unclassified sequences</taxon>
        <taxon>metagenomes</taxon>
        <taxon>ecological metagenomes</taxon>
    </lineage>
</organism>
<name>X1M488_9ZZZZ</name>
<evidence type="ECO:0000313" key="1">
    <source>
        <dbReference type="EMBL" id="GAI01199.1"/>
    </source>
</evidence>
<protein>
    <submittedName>
        <fullName evidence="1">Uncharacterized protein</fullName>
    </submittedName>
</protein>
<reference evidence="1" key="1">
    <citation type="journal article" date="2014" name="Front. Microbiol.">
        <title>High frequency of phylogenetically diverse reductive dehalogenase-homologous genes in deep subseafloor sedimentary metagenomes.</title>
        <authorList>
            <person name="Kawai M."/>
            <person name="Futagami T."/>
            <person name="Toyoda A."/>
            <person name="Takaki Y."/>
            <person name="Nishi S."/>
            <person name="Hori S."/>
            <person name="Arai W."/>
            <person name="Tsubouchi T."/>
            <person name="Morono Y."/>
            <person name="Uchiyama I."/>
            <person name="Ito T."/>
            <person name="Fujiyama A."/>
            <person name="Inagaki F."/>
            <person name="Takami H."/>
        </authorList>
    </citation>
    <scope>NUCLEOTIDE SEQUENCE</scope>
    <source>
        <strain evidence="1">Expedition CK06-06</strain>
    </source>
</reference>
<sequence length="39" mass="4479">MNFGISTMPFEDYQLKSKLTLLKEAGIKYIEVKAEKNIS</sequence>
<gene>
    <name evidence="1" type="ORF">S06H3_02342</name>
</gene>
<proteinExistence type="predicted"/>